<dbReference type="SUPFAM" id="SSF53697">
    <property type="entry name" value="SIS domain"/>
    <property type="match status" value="1"/>
</dbReference>
<proteinExistence type="predicted"/>
<reference evidence="2 3" key="1">
    <citation type="submission" date="2024-09" db="EMBL/GenBank/DDBJ databases">
        <authorList>
            <person name="Sun Q."/>
            <person name="Mori K."/>
        </authorList>
    </citation>
    <scope>NUCLEOTIDE SEQUENCE [LARGE SCALE GENOMIC DNA]</scope>
    <source>
        <strain evidence="2 3">NCAIM B.02415</strain>
    </source>
</reference>
<organism evidence="2 3">
    <name type="scientific">Mucilaginibacter angelicae</name>
    <dbReference type="NCBI Taxonomy" id="869718"/>
    <lineage>
        <taxon>Bacteria</taxon>
        <taxon>Pseudomonadati</taxon>
        <taxon>Bacteroidota</taxon>
        <taxon>Sphingobacteriia</taxon>
        <taxon>Sphingobacteriales</taxon>
        <taxon>Sphingobacteriaceae</taxon>
        <taxon>Mucilaginibacter</taxon>
    </lineage>
</organism>
<dbReference type="CDD" id="cd05006">
    <property type="entry name" value="SIS_GmhA"/>
    <property type="match status" value="1"/>
</dbReference>
<gene>
    <name evidence="2" type="ORF">ACFFGT_18740</name>
</gene>
<dbReference type="InterPro" id="IPR050099">
    <property type="entry name" value="SIS_GmhA/DiaA_subfam"/>
</dbReference>
<accession>A0ABV6L9X2</accession>
<evidence type="ECO:0000313" key="3">
    <source>
        <dbReference type="Proteomes" id="UP001589828"/>
    </source>
</evidence>
<feature type="domain" description="SIS" evidence="1">
    <location>
        <begin position="37"/>
        <end position="195"/>
    </location>
</feature>
<comment type="caution">
    <text evidence="2">The sequence shown here is derived from an EMBL/GenBank/DDBJ whole genome shotgun (WGS) entry which is preliminary data.</text>
</comment>
<dbReference type="Gene3D" id="3.40.50.10490">
    <property type="entry name" value="Glucose-6-phosphate isomerase like protein, domain 1"/>
    <property type="match status" value="1"/>
</dbReference>
<dbReference type="InterPro" id="IPR035461">
    <property type="entry name" value="GmhA/DiaA"/>
</dbReference>
<protein>
    <submittedName>
        <fullName evidence="2">SIS domain-containing protein</fullName>
    </submittedName>
</protein>
<dbReference type="EMBL" id="JBHLTS010000024">
    <property type="protein sequence ID" value="MFC0516267.1"/>
    <property type="molecule type" value="Genomic_DNA"/>
</dbReference>
<sequence length="201" mass="22036">MERTDLLKNYLADYVGRLTDILNKIDPEKLGQVVTTFIEAFKSGNTIYVVGNGGSAATASHMQADFRFFVRYFSKFRPKIIALTDNVPMITAIGNDNNFDDVFVEQMRGQFVAGDVLIAISASGNSPNLVKAAEYANELGGKTIAFVGFLGGKLNEISTVPLYTPNPKGDYGPIEDVHMILNHIIVNYLSTDEEFLALTAQ</sequence>
<dbReference type="InterPro" id="IPR046348">
    <property type="entry name" value="SIS_dom_sf"/>
</dbReference>
<dbReference type="PANTHER" id="PTHR30390">
    <property type="entry name" value="SEDOHEPTULOSE 7-PHOSPHATE ISOMERASE / DNAA INITIATOR-ASSOCIATING FACTOR FOR REPLICATION INITIATION"/>
    <property type="match status" value="1"/>
</dbReference>
<evidence type="ECO:0000259" key="1">
    <source>
        <dbReference type="PROSITE" id="PS51464"/>
    </source>
</evidence>
<dbReference type="Proteomes" id="UP001589828">
    <property type="component" value="Unassembled WGS sequence"/>
</dbReference>
<evidence type="ECO:0000313" key="2">
    <source>
        <dbReference type="EMBL" id="MFC0516267.1"/>
    </source>
</evidence>
<dbReference type="Pfam" id="PF13580">
    <property type="entry name" value="SIS_2"/>
    <property type="match status" value="1"/>
</dbReference>
<dbReference type="RefSeq" id="WP_377024063.1">
    <property type="nucleotide sequence ID" value="NZ_JBHLTS010000024.1"/>
</dbReference>
<name>A0ABV6L9X2_9SPHI</name>
<keyword evidence="3" id="KW-1185">Reference proteome</keyword>
<dbReference type="PROSITE" id="PS51464">
    <property type="entry name" value="SIS"/>
    <property type="match status" value="1"/>
</dbReference>
<dbReference type="InterPro" id="IPR001347">
    <property type="entry name" value="SIS_dom"/>
</dbReference>
<dbReference type="PANTHER" id="PTHR30390:SF8">
    <property type="entry name" value="SUGAR ISOMERASE (SIS)"/>
    <property type="match status" value="1"/>
</dbReference>